<comment type="caution">
    <text evidence="1">The sequence shown here is derived from an EMBL/GenBank/DDBJ whole genome shotgun (WGS) entry which is preliminary data.</text>
</comment>
<proteinExistence type="predicted"/>
<evidence type="ECO:0000313" key="1">
    <source>
        <dbReference type="EMBL" id="MCW0263065.1"/>
    </source>
</evidence>
<evidence type="ECO:0000313" key="2">
    <source>
        <dbReference type="Proteomes" id="UP001139307"/>
    </source>
</evidence>
<dbReference type="RefSeq" id="WP_115304508.1">
    <property type="nucleotide sequence ID" value="NZ_JAMXTT010000001.1"/>
</dbReference>
<accession>A0AAJ1CRT3</accession>
<organism evidence="1 2">
    <name type="scientific">Fusobacterium vincentii</name>
    <name type="common">Fusobacterium nucleatum subsp. vincentii</name>
    <dbReference type="NCBI Taxonomy" id="155615"/>
    <lineage>
        <taxon>Bacteria</taxon>
        <taxon>Fusobacteriati</taxon>
        <taxon>Fusobacteriota</taxon>
        <taxon>Fusobacteriia</taxon>
        <taxon>Fusobacteriales</taxon>
        <taxon>Fusobacteriaceae</taxon>
        <taxon>Fusobacterium</taxon>
    </lineage>
</organism>
<reference evidence="1" key="1">
    <citation type="submission" date="2022-06" db="EMBL/GenBank/DDBJ databases">
        <title>Draft Genome Sequence of Fusobacterium vincentii Strain CNGBCC1850030, Isolated from Healthy Human Feces.</title>
        <authorList>
            <person name="Jing X."/>
            <person name="Liu C."/>
            <person name="Ye Y."/>
            <person name="Xu J."/>
            <person name="Huang H."/>
            <person name="Wang B."/>
            <person name="Wei J."/>
            <person name="Zhao J."/>
        </authorList>
    </citation>
    <scope>NUCLEOTIDE SEQUENCE</scope>
    <source>
        <strain evidence="1">CNGBCC1850030</strain>
    </source>
</reference>
<dbReference type="EMBL" id="JAMXTT010000001">
    <property type="protein sequence ID" value="MCW0263065.1"/>
    <property type="molecule type" value="Genomic_DNA"/>
</dbReference>
<protein>
    <submittedName>
        <fullName evidence="1">Regulator</fullName>
    </submittedName>
</protein>
<sequence length="124" mass="14191">MLVTADELLGHAKKKEKESKFKVYINELDREIECNVISRKEYTELILGNSDDVDVELIYNSCDIFKDDKLIRNLDCSMNPFDVVGKILSSSTIYGLAKTILKKSNIEQGNPEKYVKLLDDDIKN</sequence>
<dbReference type="Proteomes" id="UP001139307">
    <property type="component" value="Unassembled WGS sequence"/>
</dbReference>
<dbReference type="AlphaFoldDB" id="A0AAJ1CRT3"/>
<name>A0AAJ1CRT3_FUSVC</name>
<gene>
    <name evidence="1" type="ORF">NLX61_01645</name>
</gene>